<feature type="region of interest" description="Disordered" evidence="1">
    <location>
        <begin position="1"/>
        <end position="34"/>
    </location>
</feature>
<dbReference type="Pfam" id="PF09428">
    <property type="entry name" value="DUF2011"/>
    <property type="match status" value="1"/>
</dbReference>
<feature type="compositionally biased region" description="Basic residues" evidence="1">
    <location>
        <begin position="257"/>
        <end position="273"/>
    </location>
</feature>
<feature type="region of interest" description="Disordered" evidence="1">
    <location>
        <begin position="195"/>
        <end position="292"/>
    </location>
</feature>
<name>A0A8K0X1W4_9PEZI</name>
<evidence type="ECO:0000256" key="1">
    <source>
        <dbReference type="SAM" id="MobiDB-lite"/>
    </source>
</evidence>
<feature type="compositionally biased region" description="Basic and acidic residues" evidence="1">
    <location>
        <begin position="231"/>
        <end position="256"/>
    </location>
</feature>
<comment type="caution">
    <text evidence="2">The sequence shown here is derived from an EMBL/GenBank/DDBJ whole genome shotgun (WGS) entry which is preliminary data.</text>
</comment>
<feature type="compositionally biased region" description="Acidic residues" evidence="1">
    <location>
        <begin position="282"/>
        <end position="292"/>
    </location>
</feature>
<dbReference type="OrthoDB" id="5425061at2759"/>
<dbReference type="InterPro" id="IPR018555">
    <property type="entry name" value="C630.06c-like"/>
</dbReference>
<accession>A0A8K0X1W4</accession>
<dbReference type="Proteomes" id="UP000813385">
    <property type="component" value="Unassembled WGS sequence"/>
</dbReference>
<gene>
    <name evidence="2" type="ORF">B0T11DRAFT_319059</name>
</gene>
<evidence type="ECO:0000313" key="2">
    <source>
        <dbReference type="EMBL" id="KAH7357815.1"/>
    </source>
</evidence>
<dbReference type="AlphaFoldDB" id="A0A8K0X1W4"/>
<feature type="region of interest" description="Disordered" evidence="1">
    <location>
        <begin position="47"/>
        <end position="103"/>
    </location>
</feature>
<dbReference type="EMBL" id="JAGPXD010000004">
    <property type="protein sequence ID" value="KAH7357815.1"/>
    <property type="molecule type" value="Genomic_DNA"/>
</dbReference>
<keyword evidence="3" id="KW-1185">Reference proteome</keyword>
<evidence type="ECO:0000313" key="3">
    <source>
        <dbReference type="Proteomes" id="UP000813385"/>
    </source>
</evidence>
<reference evidence="2" key="1">
    <citation type="journal article" date="2021" name="Nat. Commun.">
        <title>Genetic determinants of endophytism in the Arabidopsis root mycobiome.</title>
        <authorList>
            <person name="Mesny F."/>
            <person name="Miyauchi S."/>
            <person name="Thiergart T."/>
            <person name="Pickel B."/>
            <person name="Atanasova L."/>
            <person name="Karlsson M."/>
            <person name="Huettel B."/>
            <person name="Barry K.W."/>
            <person name="Haridas S."/>
            <person name="Chen C."/>
            <person name="Bauer D."/>
            <person name="Andreopoulos W."/>
            <person name="Pangilinan J."/>
            <person name="LaButti K."/>
            <person name="Riley R."/>
            <person name="Lipzen A."/>
            <person name="Clum A."/>
            <person name="Drula E."/>
            <person name="Henrissat B."/>
            <person name="Kohler A."/>
            <person name="Grigoriev I.V."/>
            <person name="Martin F.M."/>
            <person name="Hacquard S."/>
        </authorList>
    </citation>
    <scope>NUCLEOTIDE SEQUENCE</scope>
    <source>
        <strain evidence="2">MPI-CAGE-AT-0016</strain>
    </source>
</reference>
<feature type="compositionally biased region" description="Acidic residues" evidence="1">
    <location>
        <begin position="75"/>
        <end position="84"/>
    </location>
</feature>
<sequence length="292" mass="33060">MTMFELPEAKRVRREDLRDSSPESDSAGEDERRAVLEAKLRERFAKTFATDNLDAPPAARPAATPKPAPAPKQDSDEEDTEADEKETTKPAAKPQEPVEEEFEFRLFKSAAPPAKIVLVEQNDDAPPPEGEMVRVRPLSYYIAEPLTAEEKEKIEFAALSGEEVLRRSTQRWWGMEMPWKVTHVGSAGKILRSATSRETMTDQVERLTSADGEDGKIKRRRMGKKRRIAMRTKDREAKKKAEAEDKSKMTKEEHLKEKKKRLNRLRKLKRRAKAKEGKGGEDDGSDSGDGSE</sequence>
<feature type="compositionally biased region" description="Basic and acidic residues" evidence="1">
    <location>
        <begin position="7"/>
        <end position="21"/>
    </location>
</feature>
<organism evidence="2 3">
    <name type="scientific">Plectosphaerella cucumerina</name>
    <dbReference type="NCBI Taxonomy" id="40658"/>
    <lineage>
        <taxon>Eukaryota</taxon>
        <taxon>Fungi</taxon>
        <taxon>Dikarya</taxon>
        <taxon>Ascomycota</taxon>
        <taxon>Pezizomycotina</taxon>
        <taxon>Sordariomycetes</taxon>
        <taxon>Hypocreomycetidae</taxon>
        <taxon>Glomerellales</taxon>
        <taxon>Plectosphaerellaceae</taxon>
        <taxon>Plectosphaerella</taxon>
    </lineage>
</organism>
<protein>
    <submittedName>
        <fullName evidence="2">Uncharacterized protein</fullName>
    </submittedName>
</protein>
<feature type="compositionally biased region" description="Basic residues" evidence="1">
    <location>
        <begin position="217"/>
        <end position="230"/>
    </location>
</feature>
<proteinExistence type="predicted"/>